<dbReference type="Gene3D" id="3.40.47.10">
    <property type="match status" value="1"/>
</dbReference>
<dbReference type="GO" id="GO:0005737">
    <property type="term" value="C:cytoplasm"/>
    <property type="evidence" value="ECO:0007669"/>
    <property type="project" value="UniProtKB-SubCell"/>
</dbReference>
<dbReference type="STRING" id="641025.SAMN05421507_107258"/>
<dbReference type="EC" id="2.3.1.180" evidence="9"/>
<comment type="subunit">
    <text evidence="9">Homodimer.</text>
</comment>
<evidence type="ECO:0000256" key="6">
    <source>
        <dbReference type="ARBA" id="ARBA00023098"/>
    </source>
</evidence>
<keyword evidence="4 9" id="KW-0808">Transferase</keyword>
<comment type="function">
    <text evidence="9">Catalyzes the condensation reaction of fatty acid synthesis by the addition to an acyl acceptor of two carbons from malonyl-ACP. Catalyzes the first condensation reaction which initiates fatty acid synthesis and may therefore play a role in governing the total rate of fatty acid production. Possesses both acetoacetyl-ACP synthase and acetyl transacylase activities. Its substrate specificity determines the biosynthesis of branched-chain and/or straight-chain of fatty acids.</text>
</comment>
<dbReference type="RefSeq" id="WP_090099156.1">
    <property type="nucleotide sequence ID" value="NZ_FNIX01000007.1"/>
</dbReference>
<sequence length="337" mass="34928">MTADHRRAAVLCGIGTWLPPRVVTNDDLAQQLDTSDEWIRSRTGIRERRVIDPGTSTSDLAVEAGARALKSAGGGNVDLVIVATTTPDHPCPSTAPEVASRLGLTGVPAFDLNAVCAGFVYSLATAVGHIVAGIASRVLVIGADTFTTVLNPHDRTTVAIFGDGAGAVVLRAGTADEPGALGPFDLGSDGTNAELLIVPAGGSRQRGSGQPLDPADVHFRMDGQPVFRNAVTRMSESAAKVLAQAGWRIEDVDRFACHQANARILTAVARTLEVPEERVVMNVDRVGNTVAASIPLVLADAAAAGDIVPGHRVLITSFGAGLGWGSTVITWPDIDLG</sequence>
<feature type="active site" evidence="9">
    <location>
        <position position="258"/>
    </location>
</feature>
<feature type="domain" description="Beta-ketoacyl-[acyl-carrier-protein] synthase III N-terminal" evidence="11">
    <location>
        <begin position="110"/>
        <end position="190"/>
    </location>
</feature>
<keyword evidence="7 9" id="KW-0275">Fatty acid biosynthesis</keyword>
<accession>A0A1H0S784</accession>
<keyword evidence="5 9" id="KW-0276">Fatty acid metabolism</keyword>
<evidence type="ECO:0000256" key="9">
    <source>
        <dbReference type="HAMAP-Rule" id="MF_01815"/>
    </source>
</evidence>
<evidence type="ECO:0000256" key="5">
    <source>
        <dbReference type="ARBA" id="ARBA00022832"/>
    </source>
</evidence>
<comment type="pathway">
    <text evidence="9">Lipid metabolism; fatty acid biosynthesis.</text>
</comment>
<dbReference type="Proteomes" id="UP000199691">
    <property type="component" value="Unassembled WGS sequence"/>
</dbReference>
<dbReference type="CDD" id="cd00830">
    <property type="entry name" value="KAS_III"/>
    <property type="match status" value="1"/>
</dbReference>
<comment type="domain">
    <text evidence="9">The last Arg residue of the ACP-binding site is essential for the weak association between ACP/AcpP and FabH.</text>
</comment>
<evidence type="ECO:0000256" key="8">
    <source>
        <dbReference type="ARBA" id="ARBA00023315"/>
    </source>
</evidence>
<dbReference type="UniPathway" id="UPA00094"/>
<feature type="active site" evidence="9">
    <location>
        <position position="116"/>
    </location>
</feature>
<dbReference type="InterPro" id="IPR004655">
    <property type="entry name" value="FabH"/>
</dbReference>
<keyword evidence="13" id="KW-1185">Reference proteome</keyword>
<organism evidence="12 13">
    <name type="scientific">Lentzea jiangxiensis</name>
    <dbReference type="NCBI Taxonomy" id="641025"/>
    <lineage>
        <taxon>Bacteria</taxon>
        <taxon>Bacillati</taxon>
        <taxon>Actinomycetota</taxon>
        <taxon>Actinomycetes</taxon>
        <taxon>Pseudonocardiales</taxon>
        <taxon>Pseudonocardiaceae</taxon>
        <taxon>Lentzea</taxon>
    </lineage>
</organism>
<evidence type="ECO:0000259" key="11">
    <source>
        <dbReference type="Pfam" id="PF08545"/>
    </source>
</evidence>
<comment type="subcellular location">
    <subcellularLocation>
        <location evidence="9">Cytoplasm</location>
    </subcellularLocation>
</comment>
<dbReference type="AlphaFoldDB" id="A0A1H0S784"/>
<dbReference type="GO" id="GO:0044550">
    <property type="term" value="P:secondary metabolite biosynthetic process"/>
    <property type="evidence" value="ECO:0007669"/>
    <property type="project" value="TreeGrafter"/>
</dbReference>
<proteinExistence type="inferred from homology"/>
<evidence type="ECO:0000256" key="1">
    <source>
        <dbReference type="ARBA" id="ARBA00008642"/>
    </source>
</evidence>
<dbReference type="NCBIfam" id="TIGR00747">
    <property type="entry name" value="fabH"/>
    <property type="match status" value="1"/>
</dbReference>
<dbReference type="GO" id="GO:0033818">
    <property type="term" value="F:beta-ketoacyl-acyl-carrier-protein synthase III activity"/>
    <property type="evidence" value="ECO:0007669"/>
    <property type="project" value="UniProtKB-UniRule"/>
</dbReference>
<name>A0A1H0S784_9PSEU</name>
<keyword evidence="3 9" id="KW-0444">Lipid biosynthesis</keyword>
<dbReference type="OrthoDB" id="9815506at2"/>
<evidence type="ECO:0000313" key="13">
    <source>
        <dbReference type="Proteomes" id="UP000199691"/>
    </source>
</evidence>
<feature type="active site" evidence="9">
    <location>
        <position position="288"/>
    </location>
</feature>
<evidence type="ECO:0000256" key="4">
    <source>
        <dbReference type="ARBA" id="ARBA00022679"/>
    </source>
</evidence>
<evidence type="ECO:0000256" key="3">
    <source>
        <dbReference type="ARBA" id="ARBA00022516"/>
    </source>
</evidence>
<keyword evidence="8 9" id="KW-0012">Acyltransferase</keyword>
<dbReference type="PANTHER" id="PTHR34069:SF2">
    <property type="entry name" value="BETA-KETOACYL-[ACYL-CARRIER-PROTEIN] SYNTHASE III"/>
    <property type="match status" value="1"/>
</dbReference>
<comment type="similarity">
    <text evidence="1 9">Belongs to the thiolase-like superfamily. FabH family.</text>
</comment>
<gene>
    <name evidence="9" type="primary">fabH</name>
    <name evidence="12" type="ORF">SAMN05421507_107258</name>
</gene>
<dbReference type="NCBIfam" id="NF006829">
    <property type="entry name" value="PRK09352.1"/>
    <property type="match status" value="1"/>
</dbReference>
<dbReference type="HAMAP" id="MF_01815">
    <property type="entry name" value="FabH"/>
    <property type="match status" value="1"/>
</dbReference>
<comment type="catalytic activity">
    <reaction evidence="9">
        <text>malonyl-[ACP] + acetyl-CoA + H(+) = 3-oxobutanoyl-[ACP] + CO2 + CoA</text>
        <dbReference type="Rhea" id="RHEA:12080"/>
        <dbReference type="Rhea" id="RHEA-COMP:9623"/>
        <dbReference type="Rhea" id="RHEA-COMP:9625"/>
        <dbReference type="ChEBI" id="CHEBI:15378"/>
        <dbReference type="ChEBI" id="CHEBI:16526"/>
        <dbReference type="ChEBI" id="CHEBI:57287"/>
        <dbReference type="ChEBI" id="CHEBI:57288"/>
        <dbReference type="ChEBI" id="CHEBI:78449"/>
        <dbReference type="ChEBI" id="CHEBI:78450"/>
        <dbReference type="EC" id="2.3.1.180"/>
    </reaction>
</comment>
<dbReference type="GO" id="GO:0004315">
    <property type="term" value="F:3-oxoacyl-[acyl-carrier-protein] synthase activity"/>
    <property type="evidence" value="ECO:0007669"/>
    <property type="project" value="InterPro"/>
</dbReference>
<protein>
    <recommendedName>
        <fullName evidence="9">Beta-ketoacyl-[acyl-carrier-protein] synthase III</fullName>
        <shortName evidence="9">Beta-ketoacyl-ACP synthase III</shortName>
        <shortName evidence="9">KAS III</shortName>
        <ecNumber evidence="9">2.3.1.180</ecNumber>
    </recommendedName>
    <alternativeName>
        <fullName evidence="9">3-oxoacyl-[acyl-carrier-protein] synthase 3</fullName>
    </alternativeName>
    <alternativeName>
        <fullName evidence="9">3-oxoacyl-[acyl-carrier-protein] synthase III</fullName>
    </alternativeName>
</protein>
<dbReference type="Pfam" id="PF08541">
    <property type="entry name" value="ACP_syn_III_C"/>
    <property type="match status" value="1"/>
</dbReference>
<dbReference type="PANTHER" id="PTHR34069">
    <property type="entry name" value="3-OXOACYL-[ACYL-CARRIER-PROTEIN] SYNTHASE 3"/>
    <property type="match status" value="1"/>
</dbReference>
<evidence type="ECO:0000256" key="7">
    <source>
        <dbReference type="ARBA" id="ARBA00023160"/>
    </source>
</evidence>
<dbReference type="EMBL" id="FNIX01000007">
    <property type="protein sequence ID" value="SDP37399.1"/>
    <property type="molecule type" value="Genomic_DNA"/>
</dbReference>
<dbReference type="InterPro" id="IPR016039">
    <property type="entry name" value="Thiolase-like"/>
</dbReference>
<dbReference type="InterPro" id="IPR013751">
    <property type="entry name" value="ACP_syn_III_N"/>
</dbReference>
<keyword evidence="2 9" id="KW-0963">Cytoplasm</keyword>
<reference evidence="13" key="1">
    <citation type="submission" date="2016-10" db="EMBL/GenBank/DDBJ databases">
        <authorList>
            <person name="Varghese N."/>
            <person name="Submissions S."/>
        </authorList>
    </citation>
    <scope>NUCLEOTIDE SEQUENCE [LARGE SCALE GENOMIC DNA]</scope>
    <source>
        <strain evidence="13">CGMCC 4.6609</strain>
    </source>
</reference>
<keyword evidence="9" id="KW-0511">Multifunctional enzyme</keyword>
<dbReference type="Pfam" id="PF08545">
    <property type="entry name" value="ACP_syn_III"/>
    <property type="match status" value="1"/>
</dbReference>
<keyword evidence="6 9" id="KW-0443">Lipid metabolism</keyword>
<dbReference type="InterPro" id="IPR013747">
    <property type="entry name" value="ACP_syn_III_C"/>
</dbReference>
<dbReference type="GO" id="GO:0006633">
    <property type="term" value="P:fatty acid biosynthetic process"/>
    <property type="evidence" value="ECO:0007669"/>
    <property type="project" value="UniProtKB-UniRule"/>
</dbReference>
<feature type="domain" description="Beta-ketoacyl-[acyl-carrier-protein] synthase III C-terminal" evidence="10">
    <location>
        <begin position="242"/>
        <end position="331"/>
    </location>
</feature>
<evidence type="ECO:0000256" key="2">
    <source>
        <dbReference type="ARBA" id="ARBA00022490"/>
    </source>
</evidence>
<evidence type="ECO:0000313" key="12">
    <source>
        <dbReference type="EMBL" id="SDP37399.1"/>
    </source>
</evidence>
<feature type="region of interest" description="ACP-binding" evidence="9">
    <location>
        <begin position="259"/>
        <end position="263"/>
    </location>
</feature>
<evidence type="ECO:0000259" key="10">
    <source>
        <dbReference type="Pfam" id="PF08541"/>
    </source>
</evidence>
<dbReference type="SUPFAM" id="SSF53901">
    <property type="entry name" value="Thiolase-like"/>
    <property type="match status" value="1"/>
</dbReference>